<sequence length="262" mass="29708">MLPGGAGFRLCYESLAAVMPEQGSNVLGGYLSQLGQFADEHIRAVQNLSTGLAVVGVVMFARSIRLFTKFTSAAEIPDRFIEKSVQLRGRVHHITRNGLEIEHIPITLPVISSLQRRWQSNGHLMVRLAGLQMTDEGRTWLREQIKPSQVVWFQPLRRENSFIDCIVRFNKGGFFLASLNEEILRNGLGRTVNIEGLNSNPKLYWRLQTKLLKAELNALKKDHITSTNDRFTVDWGPRIFTGGFIQQQMVQKFLGGNQDQEM</sequence>
<accession>A0A401PC60</accession>
<dbReference type="PANTHER" id="PTHR28434:SF1">
    <property type="entry name" value="PROTEIN C3ORF33"/>
    <property type="match status" value="1"/>
</dbReference>
<proteinExistence type="predicted"/>
<name>A0A401PC60_SCYTO</name>
<reference evidence="1 2" key="1">
    <citation type="journal article" date="2018" name="Nat. Ecol. Evol.">
        <title>Shark genomes provide insights into elasmobranch evolution and the origin of vertebrates.</title>
        <authorList>
            <person name="Hara Y"/>
            <person name="Yamaguchi K"/>
            <person name="Onimaru K"/>
            <person name="Kadota M"/>
            <person name="Koyanagi M"/>
            <person name="Keeley SD"/>
            <person name="Tatsumi K"/>
            <person name="Tanaka K"/>
            <person name="Motone F"/>
            <person name="Kageyama Y"/>
            <person name="Nozu R"/>
            <person name="Adachi N"/>
            <person name="Nishimura O"/>
            <person name="Nakagawa R"/>
            <person name="Tanegashima C"/>
            <person name="Kiyatake I"/>
            <person name="Matsumoto R"/>
            <person name="Murakumo K"/>
            <person name="Nishida K"/>
            <person name="Terakita A"/>
            <person name="Kuratani S"/>
            <person name="Sato K"/>
            <person name="Hyodo S Kuraku.S."/>
        </authorList>
    </citation>
    <scope>NUCLEOTIDE SEQUENCE [LARGE SCALE GENOMIC DNA]</scope>
</reference>
<evidence type="ECO:0000313" key="2">
    <source>
        <dbReference type="Proteomes" id="UP000288216"/>
    </source>
</evidence>
<dbReference type="OMA" id="ETWKENM"/>
<dbReference type="AlphaFoldDB" id="A0A401PC60"/>
<evidence type="ECO:0000313" key="1">
    <source>
        <dbReference type="EMBL" id="GCB70712.1"/>
    </source>
</evidence>
<gene>
    <name evidence="1" type="ORF">scyTo_0010838</name>
</gene>
<dbReference type="OrthoDB" id="6220511at2759"/>
<dbReference type="EMBL" id="BFAA01004761">
    <property type="protein sequence ID" value="GCB70712.1"/>
    <property type="molecule type" value="Genomic_DNA"/>
</dbReference>
<organism evidence="1 2">
    <name type="scientific">Scyliorhinus torazame</name>
    <name type="common">Cloudy catshark</name>
    <name type="synonym">Catulus torazame</name>
    <dbReference type="NCBI Taxonomy" id="75743"/>
    <lineage>
        <taxon>Eukaryota</taxon>
        <taxon>Metazoa</taxon>
        <taxon>Chordata</taxon>
        <taxon>Craniata</taxon>
        <taxon>Vertebrata</taxon>
        <taxon>Chondrichthyes</taxon>
        <taxon>Elasmobranchii</taxon>
        <taxon>Galeomorphii</taxon>
        <taxon>Galeoidea</taxon>
        <taxon>Carcharhiniformes</taxon>
        <taxon>Scyliorhinidae</taxon>
        <taxon>Scyliorhinus</taxon>
    </lineage>
</organism>
<dbReference type="PANTHER" id="PTHR28434">
    <property type="entry name" value="PROTEIN C3ORF33"/>
    <property type="match status" value="1"/>
</dbReference>
<keyword evidence="2" id="KW-1185">Reference proteome</keyword>
<comment type="caution">
    <text evidence="1">The sequence shown here is derived from an EMBL/GenBank/DDBJ whole genome shotgun (WGS) entry which is preliminary data.</text>
</comment>
<dbReference type="InterPro" id="IPR042421">
    <property type="entry name" value="C3orf33-like"/>
</dbReference>
<dbReference type="Proteomes" id="UP000288216">
    <property type="component" value="Unassembled WGS sequence"/>
</dbReference>
<protein>
    <submittedName>
        <fullName evidence="1">Uncharacterized protein</fullName>
    </submittedName>
</protein>
<dbReference type="GO" id="GO:0005615">
    <property type="term" value="C:extracellular space"/>
    <property type="evidence" value="ECO:0007669"/>
    <property type="project" value="TreeGrafter"/>
</dbReference>
<dbReference type="STRING" id="75743.A0A401PC60"/>